<feature type="region of interest" description="Disordered" evidence="1">
    <location>
        <begin position="972"/>
        <end position="1215"/>
    </location>
</feature>
<reference evidence="2 3" key="1">
    <citation type="journal article" date="2017" name="Int. J. Parasitol.">
        <title>The genome of the protozoan parasite Cystoisospora suis and a reverse vaccinology approach to identify vaccine candidates.</title>
        <authorList>
            <person name="Palmieri N."/>
            <person name="Shrestha A."/>
            <person name="Ruttkowski B."/>
            <person name="Beck T."/>
            <person name="Vogl C."/>
            <person name="Tomley F."/>
            <person name="Blake D.P."/>
            <person name="Joachim A."/>
        </authorList>
    </citation>
    <scope>NUCLEOTIDE SEQUENCE [LARGE SCALE GENOMIC DNA]</scope>
    <source>
        <strain evidence="2 3">Wien I</strain>
    </source>
</reference>
<feature type="compositionally biased region" description="Basic and acidic residues" evidence="1">
    <location>
        <begin position="1149"/>
        <end position="1176"/>
    </location>
</feature>
<feature type="compositionally biased region" description="Basic and acidic residues" evidence="1">
    <location>
        <begin position="1034"/>
        <end position="1049"/>
    </location>
</feature>
<feature type="compositionally biased region" description="Basic and acidic residues" evidence="1">
    <location>
        <begin position="1103"/>
        <end position="1130"/>
    </location>
</feature>
<feature type="compositionally biased region" description="Low complexity" evidence="1">
    <location>
        <begin position="1767"/>
        <end position="1778"/>
    </location>
</feature>
<feature type="compositionally biased region" description="Acidic residues" evidence="1">
    <location>
        <begin position="660"/>
        <end position="677"/>
    </location>
</feature>
<accession>A0A2C6K1P0</accession>
<feature type="compositionally biased region" description="Basic and acidic residues" evidence="1">
    <location>
        <begin position="41"/>
        <end position="65"/>
    </location>
</feature>
<keyword evidence="3" id="KW-1185">Reference proteome</keyword>
<name>A0A2C6K1P0_9APIC</name>
<feature type="compositionally biased region" description="Low complexity" evidence="1">
    <location>
        <begin position="592"/>
        <end position="602"/>
    </location>
</feature>
<dbReference type="RefSeq" id="XP_067918149.1">
    <property type="nucleotide sequence ID" value="XM_068069875.1"/>
</dbReference>
<feature type="region of interest" description="Disordered" evidence="1">
    <location>
        <begin position="1845"/>
        <end position="2089"/>
    </location>
</feature>
<feature type="compositionally biased region" description="Low complexity" evidence="1">
    <location>
        <begin position="1438"/>
        <end position="1461"/>
    </location>
</feature>
<feature type="compositionally biased region" description="Basic and acidic residues" evidence="1">
    <location>
        <begin position="1018"/>
        <end position="1027"/>
    </location>
</feature>
<feature type="compositionally biased region" description="Basic and acidic residues" evidence="1">
    <location>
        <begin position="875"/>
        <end position="887"/>
    </location>
</feature>
<feature type="compositionally biased region" description="Basic and acidic residues" evidence="1">
    <location>
        <begin position="1728"/>
        <end position="1766"/>
    </location>
</feature>
<feature type="compositionally biased region" description="Basic and acidic residues" evidence="1">
    <location>
        <begin position="195"/>
        <end position="264"/>
    </location>
</feature>
<feature type="compositionally biased region" description="Basic and acidic residues" evidence="1">
    <location>
        <begin position="95"/>
        <end position="104"/>
    </location>
</feature>
<dbReference type="VEuPathDB" id="ToxoDB:CSUI_009766"/>
<feature type="compositionally biased region" description="Basic and acidic residues" evidence="1">
    <location>
        <begin position="637"/>
        <end position="659"/>
    </location>
</feature>
<comment type="caution">
    <text evidence="2">The sequence shown here is derived from an EMBL/GenBank/DDBJ whole genome shotgun (WGS) entry which is preliminary data.</text>
</comment>
<feature type="compositionally biased region" description="Basic and acidic residues" evidence="1">
    <location>
        <begin position="386"/>
        <end position="401"/>
    </location>
</feature>
<feature type="region of interest" description="Disordered" evidence="1">
    <location>
        <begin position="566"/>
        <end position="624"/>
    </location>
</feature>
<dbReference type="PANTHER" id="PTHR36812">
    <property type="entry name" value="NEUROFILAMENT TRIPLET M PROTEIN-LIKE PROTEIN"/>
    <property type="match status" value="1"/>
</dbReference>
<feature type="compositionally biased region" description="Basic and acidic residues" evidence="1">
    <location>
        <begin position="713"/>
        <end position="726"/>
    </location>
</feature>
<dbReference type="GeneID" id="94433086"/>
<proteinExistence type="predicted"/>
<feature type="compositionally biased region" description="Basic and acidic residues" evidence="1">
    <location>
        <begin position="1855"/>
        <end position="1868"/>
    </location>
</feature>
<feature type="compositionally biased region" description="Acidic residues" evidence="1">
    <location>
        <begin position="1177"/>
        <end position="1188"/>
    </location>
</feature>
<sequence>MNMLSCRWEEACFPYRRGAKKGIEKLVFSSSPSLSHLALRNAHEDDSRQKKKREEVRSTEGERECGCSSSSSPPPFSSCHPRESSCQSRSSYYADGRHVADRSRSSSSSRSHSKGWRGEGEEGRHLERTRRRGRRSSFSSGEIGETSHVVSSSSVQPHREYLCILVRDQSPVNSSSPSRKERPTRRGLHASHVANKKDERGEEGGEIHEEKEREELERNHEARRKEGEKEKEEEKEEKFREHEGGERGKGCSPEDQKERTRETEPFSSSSSSLVHSVEVFDVKNGVTLKWRVSSPVLPSLPSSASFSPDSLLLAVGFIGHSWDEKRASLVPRGDGPLQARELSRAPRKEREKKKKNRNSHDKLPSSFSSFSSSSSSLSHKGAGASYREEEGREEERRQTGEREEEGAREEEQERKMIRTGRREDTIIGHSSTVVELIWLDTTSWLKREGRERKEGNEEEDEDELENILKEASNTFVSPEPLVFFEALPSLHLPSSSSSSLFFSPSILSPPVLRYPASILFSLLSLDASGLAILSLEGRFPIFSSSLLSSLHIHSPSLFSSFSSSSFPSSRSEHATTIREATTQRSPRDEKASSPASSSSSSPWGVPARLPSLSPEGDSLLGEEPALYRRHVFEKKKEAEERGKEEMEEETKGENTRQEEEHEEKEDDGREEEEDESEEGGHQGIHEKGECYEELSSFSQEKERESIPKASTSWREDSRRNRHAIEERIDEEEGSEGGRGEREQEEEDRDIRKVQSSSISDRVDHPSSSSSLCSSSPWESDSVSLVNETERNEEEEEEEEARRRRKRDAKKENERPGSAPPYVGREGENRVRVESSSYFQYYLKIEKKEDEEERRRKYIKSFSPSFSPDTNLTTPKTDRGLRAREQKFKISSPSSSSSSSHALRPSSCLPCPSSSSFSSSLLPQSPSCKISKLHSSSTSPPVFERRSSPRLQRKREEERRKYLLSLHLLHEKTLEASHPHRGYTNEGDFQPHASREEKTRIQESYLFKQERREEEEEEKEIRSEKGEREEEEDFTFLKEGKEKRKEEIRVRVSGRGEISEHHSHYKEGEKAKEKKALSLRSGLDRKKEKKIMKDTFGGDGGGESLERKREKVNNEKKEMEKIVDMTMREDTIDYEVDMKEEEGMGGDEGGENKKRRGEDGLQREEEEKPQEGEKKSIEEEEEEMEDEEAQSQLIEESRERQGGSEEKVSFPGVGAGMRRNMEMKMKKHKEFSSHEDLSLNGKDVSTHGEKERMKLISACTSQKSEKIREESSMTERHTDSLLPSLVPTARLWSVCTAAVTPSMSCLAILLWSTPVFSSSSSSRPSSPFLPSNDNSSSSSFSSCFDGNLPSSSFSPVGKFPSSCLSARPVSAPVTSHPSSLSSLLNLSLESTFSNCRRPGEKEERIRQFHSSSSSSWGVQTSFLPSLESHFTSSKNDAMRISLSRPSSSPPSSSSSSALPSIARNEAHPGHKGGNKKEIKKKEESENLSFSSPIGDTLMEEYRHFTSASRGEKNKKILNEISCSSAKKKEGGVSATSSSSCCSLARKKLLILPCNRDQLMYGRGEETVLSSFEAKSLEKGEERDCTGDTGVCTSRQCVRQLEEIYYRDEEKERKEEEETLQGVEEKEEEKKRKKEVVVTKKKKEREPLLQDENGLESNRREEAIVHAINSNRHTTTSQKPSSSSLSSLPSLSSSSSLPSSSSSSLPSLSSSLAAGAETECRRSSSRLRHRTEVKSSSRILDGKGGGRGDRGGEERRESGGEKERRERMSSLSGPLSSSPPQASAKRNVDDTLMSPVRNSLSLQRGEQEEDRQLLREEIREREKKTPLTDMALPTAKRLRFATLEQKEQLQEVEEEVDRPRKKEEIERLLHSGEGSVKRGPFSLDEEHRRGKKKEDTHDASSGLRDLRQREDEEEKKEMKEGEKVWGSSSSSSLCSSFLGDRYRQDVENSEKQEEEEALVDVSLVESLEREDEEDRGGEQQEEEEEREEEKESVPLCLYLEPSEMHRLAMSCPSKEKRNRRATREERKEEKEEEKMKERGENREEEDVEEDEEEGLEERPSPNFFKKKKKEEPSFHERRRTREVSSSSSSLVDQTLYIGGGEEGHDSGVAALFDMT</sequence>
<feature type="compositionally biased region" description="Low complexity" evidence="1">
    <location>
        <begin position="755"/>
        <end position="781"/>
    </location>
</feature>
<feature type="compositionally biased region" description="Polar residues" evidence="1">
    <location>
        <begin position="1666"/>
        <end position="1677"/>
    </location>
</feature>
<feature type="region of interest" description="Disordered" evidence="1">
    <location>
        <begin position="637"/>
        <end position="829"/>
    </location>
</feature>
<feature type="region of interest" description="Disordered" evidence="1">
    <location>
        <begin position="327"/>
        <end position="421"/>
    </location>
</feature>
<gene>
    <name evidence="2" type="ORF">CSUI_009766</name>
</gene>
<feature type="region of interest" description="Disordered" evidence="1">
    <location>
        <begin position="1394"/>
        <end position="1417"/>
    </location>
</feature>
<evidence type="ECO:0000313" key="2">
    <source>
        <dbReference type="EMBL" id="PHJ16420.1"/>
    </source>
</evidence>
<feature type="region of interest" description="Disordered" evidence="1">
    <location>
        <begin position="39"/>
        <end position="277"/>
    </location>
</feature>
<feature type="compositionally biased region" description="Low complexity" evidence="1">
    <location>
        <begin position="1925"/>
        <end position="1934"/>
    </location>
</feature>
<protein>
    <submittedName>
        <fullName evidence="2">Uncharacterized protein</fullName>
    </submittedName>
</protein>
<feature type="compositionally biased region" description="Basic and acidic residues" evidence="1">
    <location>
        <begin position="1056"/>
        <end position="1085"/>
    </location>
</feature>
<feature type="compositionally biased region" description="Basic and acidic residues" evidence="1">
    <location>
        <begin position="116"/>
        <end position="126"/>
    </location>
</feature>
<feature type="compositionally biased region" description="Basic and acidic residues" evidence="1">
    <location>
        <begin position="1396"/>
        <end position="1405"/>
    </location>
</feature>
<feature type="compositionally biased region" description="Basic and acidic residues" evidence="1">
    <location>
        <begin position="1463"/>
        <end position="1483"/>
    </location>
</feature>
<feature type="compositionally biased region" description="Low complexity" evidence="1">
    <location>
        <begin position="136"/>
        <end position="155"/>
    </location>
</feature>
<feature type="compositionally biased region" description="Acidic residues" evidence="1">
    <location>
        <begin position="1131"/>
        <end position="1148"/>
    </location>
</feature>
<feature type="compositionally biased region" description="Basic and acidic residues" evidence="1">
    <location>
        <begin position="2067"/>
        <end position="2080"/>
    </location>
</feature>
<feature type="compositionally biased region" description="Acidic residues" evidence="1">
    <location>
        <begin position="2040"/>
        <end position="2053"/>
    </location>
</feature>
<feature type="compositionally biased region" description="Basic and acidic residues" evidence="1">
    <location>
        <begin position="1808"/>
        <end position="1824"/>
    </location>
</feature>
<feature type="compositionally biased region" description="Low complexity" evidence="1">
    <location>
        <begin position="890"/>
        <end position="927"/>
    </location>
</feature>
<feature type="compositionally biased region" description="Basic and acidic residues" evidence="1">
    <location>
        <begin position="2019"/>
        <end position="2039"/>
    </location>
</feature>
<feature type="compositionally biased region" description="Basic and acidic residues" evidence="1">
    <location>
        <begin position="1938"/>
        <end position="1949"/>
    </location>
</feature>
<feature type="compositionally biased region" description="Basic residues" evidence="1">
    <location>
        <begin position="1629"/>
        <end position="1641"/>
    </location>
</feature>
<feature type="compositionally biased region" description="Acidic residues" evidence="1">
    <location>
        <begin position="1966"/>
        <end position="1988"/>
    </location>
</feature>
<dbReference type="Proteomes" id="UP000221165">
    <property type="component" value="Unassembled WGS sequence"/>
</dbReference>
<feature type="compositionally biased region" description="Low complexity" evidence="1">
    <location>
        <begin position="1678"/>
        <end position="1710"/>
    </location>
</feature>
<feature type="region of interest" description="Disordered" evidence="1">
    <location>
        <begin position="1259"/>
        <end position="1278"/>
    </location>
</feature>
<evidence type="ECO:0000256" key="1">
    <source>
        <dbReference type="SAM" id="MobiDB-lite"/>
    </source>
</evidence>
<feature type="non-terminal residue" evidence="2">
    <location>
        <position position="2113"/>
    </location>
</feature>
<dbReference type="EMBL" id="MIGC01005997">
    <property type="protein sequence ID" value="PHJ16420.1"/>
    <property type="molecule type" value="Genomic_DNA"/>
</dbReference>
<feature type="region of interest" description="Disordered" evidence="1">
    <location>
        <begin position="1606"/>
        <end position="1833"/>
    </location>
</feature>
<feature type="compositionally biased region" description="Basic and acidic residues" evidence="1">
    <location>
        <begin position="678"/>
        <end position="690"/>
    </location>
</feature>
<feature type="compositionally biased region" description="Basic and acidic residues" evidence="1">
    <location>
        <begin position="1882"/>
        <end position="1921"/>
    </location>
</feature>
<feature type="compositionally biased region" description="Basic and acidic residues" evidence="1">
    <location>
        <begin position="409"/>
        <end position="421"/>
    </location>
</feature>
<feature type="region of interest" description="Disordered" evidence="1">
    <location>
        <begin position="843"/>
        <end position="957"/>
    </location>
</feature>
<organism evidence="2 3">
    <name type="scientific">Cystoisospora suis</name>
    <dbReference type="NCBI Taxonomy" id="483139"/>
    <lineage>
        <taxon>Eukaryota</taxon>
        <taxon>Sar</taxon>
        <taxon>Alveolata</taxon>
        <taxon>Apicomplexa</taxon>
        <taxon>Conoidasida</taxon>
        <taxon>Coccidia</taxon>
        <taxon>Eucoccidiorida</taxon>
        <taxon>Eimeriorina</taxon>
        <taxon>Sarcocystidae</taxon>
        <taxon>Cystoisospora</taxon>
    </lineage>
</organism>
<feature type="compositionally biased region" description="Basic and acidic residues" evidence="1">
    <location>
        <begin position="1194"/>
        <end position="1207"/>
    </location>
</feature>
<feature type="compositionally biased region" description="Polar residues" evidence="1">
    <location>
        <begin position="861"/>
        <end position="874"/>
    </location>
</feature>
<feature type="region of interest" description="Disordered" evidence="1">
    <location>
        <begin position="1436"/>
        <end position="1491"/>
    </location>
</feature>
<dbReference type="PANTHER" id="PTHR36812:SF9">
    <property type="entry name" value="MYB-LIKE PROTEIN X ISOFORM X1"/>
    <property type="match status" value="1"/>
</dbReference>
<feature type="compositionally biased region" description="Low complexity" evidence="1">
    <location>
        <begin position="365"/>
        <end position="378"/>
    </location>
</feature>
<evidence type="ECO:0000313" key="3">
    <source>
        <dbReference type="Proteomes" id="UP000221165"/>
    </source>
</evidence>
<feature type="compositionally biased region" description="Basic and acidic residues" evidence="1">
    <location>
        <begin position="1262"/>
        <end position="1278"/>
    </location>
</feature>